<organism evidence="2 3">
    <name type="scientific">Marmota monax</name>
    <name type="common">Woodchuck</name>
    <dbReference type="NCBI Taxonomy" id="9995"/>
    <lineage>
        <taxon>Eukaryota</taxon>
        <taxon>Metazoa</taxon>
        <taxon>Chordata</taxon>
        <taxon>Craniata</taxon>
        <taxon>Vertebrata</taxon>
        <taxon>Euteleostomi</taxon>
        <taxon>Mammalia</taxon>
        <taxon>Eutheria</taxon>
        <taxon>Euarchontoglires</taxon>
        <taxon>Glires</taxon>
        <taxon>Rodentia</taxon>
        <taxon>Sciuromorpha</taxon>
        <taxon>Sciuridae</taxon>
        <taxon>Xerinae</taxon>
        <taxon>Marmotini</taxon>
        <taxon>Marmota</taxon>
    </lineage>
</organism>
<evidence type="ECO:0000313" key="1">
    <source>
        <dbReference type="EMBL" id="KAF7474706.1"/>
    </source>
</evidence>
<dbReference type="EMBL" id="WJEC01003729">
    <property type="protein sequence ID" value="KAF7474706.1"/>
    <property type="molecule type" value="Genomic_DNA"/>
</dbReference>
<protein>
    <submittedName>
        <fullName evidence="2">Uncharacterized protein</fullName>
    </submittedName>
</protein>
<reference evidence="2 3" key="1">
    <citation type="submission" date="2019-04" db="EMBL/GenBank/DDBJ databases">
        <authorList>
            <person name="Alioto T."/>
            <person name="Alioto T."/>
        </authorList>
    </citation>
    <scope>NUCLEOTIDE SEQUENCE [LARGE SCALE GENOMIC DNA]</scope>
</reference>
<name>A0A5E4C7A0_MARMO</name>
<gene>
    <name evidence="1" type="ORF">GHT09_014538</name>
    <name evidence="2" type="ORF">MONAX_5E022830</name>
</gene>
<evidence type="ECO:0000313" key="2">
    <source>
        <dbReference type="EMBL" id="VTJ77704.1"/>
    </source>
</evidence>
<keyword evidence="3" id="KW-1185">Reference proteome</keyword>
<dbReference type="Proteomes" id="UP000662637">
    <property type="component" value="Unassembled WGS sequence"/>
</dbReference>
<reference evidence="1" key="2">
    <citation type="submission" date="2020-08" db="EMBL/GenBank/DDBJ databases">
        <authorList>
            <person name="Shumante A."/>
            <person name="Zimin A.V."/>
            <person name="Puiu D."/>
            <person name="Salzberg S.L."/>
        </authorList>
    </citation>
    <scope>NUCLEOTIDE SEQUENCE</scope>
    <source>
        <strain evidence="1">WC2-LM</strain>
        <tissue evidence="1">Liver</tissue>
    </source>
</reference>
<sequence>MQQCCTARVLQSGPSSEGSPGLLGRNHKGQLTSTVTCDQSLTILNGTFQKYSHPSLCPVYPCCMHYLPTQQSRKSPVCEGTLHLVHAKAVEIDWDPCRSRGSRQSPNLLVTAVPPWPAPEEGSPTPTVHLAAQL</sequence>
<dbReference type="Proteomes" id="UP000335636">
    <property type="component" value="Unassembled WGS sequence"/>
</dbReference>
<dbReference type="EMBL" id="CABDUW010000991">
    <property type="protein sequence ID" value="VTJ77704.1"/>
    <property type="molecule type" value="Genomic_DNA"/>
</dbReference>
<accession>A0A5E4C7A0</accession>
<evidence type="ECO:0000313" key="3">
    <source>
        <dbReference type="Proteomes" id="UP000335636"/>
    </source>
</evidence>
<dbReference type="AlphaFoldDB" id="A0A5E4C7A0"/>
<proteinExistence type="predicted"/>